<comment type="caution">
    <text evidence="3">The sequence shown here is derived from an EMBL/GenBank/DDBJ whole genome shotgun (WGS) entry which is preliminary data.</text>
</comment>
<protein>
    <recommendedName>
        <fullName evidence="5">DUF2946 domain-containing protein</fullName>
    </recommendedName>
</protein>
<organism evidence="3 4">
    <name type="scientific">Nocardia bovistercoris</name>
    <dbReference type="NCBI Taxonomy" id="2785916"/>
    <lineage>
        <taxon>Bacteria</taxon>
        <taxon>Bacillati</taxon>
        <taxon>Actinomycetota</taxon>
        <taxon>Actinomycetes</taxon>
        <taxon>Mycobacteriales</taxon>
        <taxon>Nocardiaceae</taxon>
        <taxon>Nocardia</taxon>
    </lineage>
</organism>
<evidence type="ECO:0000256" key="2">
    <source>
        <dbReference type="SAM" id="SignalP"/>
    </source>
</evidence>
<keyword evidence="1" id="KW-0472">Membrane</keyword>
<dbReference type="Proteomes" id="UP000655751">
    <property type="component" value="Unassembled WGS sequence"/>
</dbReference>
<evidence type="ECO:0000313" key="4">
    <source>
        <dbReference type="Proteomes" id="UP000655751"/>
    </source>
</evidence>
<proteinExistence type="predicted"/>
<feature type="transmembrane region" description="Helical" evidence="1">
    <location>
        <begin position="80"/>
        <end position="101"/>
    </location>
</feature>
<keyword evidence="1" id="KW-0812">Transmembrane</keyword>
<gene>
    <name evidence="3" type="ORF">IT779_36995</name>
</gene>
<name>A0A931N8K8_9NOCA</name>
<dbReference type="RefSeq" id="WP_196154164.1">
    <property type="nucleotide sequence ID" value="NZ_JADMLG010000035.1"/>
</dbReference>
<accession>A0A931N8K8</accession>
<dbReference type="AlphaFoldDB" id="A0A931N8K8"/>
<reference evidence="3" key="1">
    <citation type="submission" date="2020-11" db="EMBL/GenBank/DDBJ databases">
        <title>Nocardia NEAU-351.nov., a novel actinomycete isolated from the cow dung.</title>
        <authorList>
            <person name="Zhang X."/>
        </authorList>
    </citation>
    <scope>NUCLEOTIDE SEQUENCE</scope>
    <source>
        <strain evidence="3">NEAU-351</strain>
    </source>
</reference>
<feature type="chain" id="PRO_5038995620" description="DUF2946 domain-containing protein" evidence="2">
    <location>
        <begin position="20"/>
        <end position="142"/>
    </location>
</feature>
<keyword evidence="2" id="KW-0732">Signal</keyword>
<keyword evidence="1" id="KW-1133">Transmembrane helix</keyword>
<dbReference type="EMBL" id="JADMLG010000035">
    <property type="protein sequence ID" value="MBH0781883.1"/>
    <property type="molecule type" value="Genomic_DNA"/>
</dbReference>
<feature type="signal peptide" evidence="2">
    <location>
        <begin position="1"/>
        <end position="19"/>
    </location>
</feature>
<keyword evidence="4" id="KW-1185">Reference proteome</keyword>
<evidence type="ECO:0000256" key="1">
    <source>
        <dbReference type="SAM" id="Phobius"/>
    </source>
</evidence>
<evidence type="ECO:0000313" key="3">
    <source>
        <dbReference type="EMBL" id="MBH0781883.1"/>
    </source>
</evidence>
<evidence type="ECO:0008006" key="5">
    <source>
        <dbReference type="Google" id="ProtNLM"/>
    </source>
</evidence>
<sequence>MRSLLLVIVVMAVAGMHHLSGSAPRSHPPSHHEHVEAIAPSPVAGVSDVGAAPVMRCCTTMVSPEEDGLGHGGHGPAHTLLHLCLAVLFAAVGLGLIWLALGEHRWSQLGAGVEAEAGVVAVARPPPVATSRRLASLCVLRV</sequence>